<evidence type="ECO:0000256" key="3">
    <source>
        <dbReference type="ARBA" id="ARBA00022692"/>
    </source>
</evidence>
<dbReference type="InterPro" id="IPR050640">
    <property type="entry name" value="Bact_2-comp_sensor_kinase"/>
</dbReference>
<sequence length="593" mass="67651">MKTKFFYKHLITFMLPLLFALILMGALTVGVTQTYIKSNLNNSSQNLLRQTKENVELILGESDPMSLVYGNSSKVLQAVGSILRNRSLNPEELIAFDIIDSFMSAPADARPYIDSFYLYLSNGNGRFLSSKDGLSTFTNFYDTGWYNSYLHKASDVSQWIETREVTPYSFEDSPKRIISIFRRIDAPNGVLVLNIKPDYIEQQMKALSTMKEQSVLVMDSDNRVVFSDGTGDYLGDAALRRTIVDSAQPSLTVATDQDSYVVSKLHSDRYGWNYISIVPQSALYQVPVLIIKLTVALLVLSVVIGFTFALTMTRRNYRQISGIIRIIQLAENERPLPSTVPRYTDEYGLIVHKIVKTFLEQSYLKVQLSERRYKLQAAQMIALQSQINPHFLFNTLETLNWETIALTGRPNQANSIIDHLSQILRYSLTDPQETVTIDTELENLSHYIEIQKFRYEDKFDIMWEIDPDVGDFRVMKLLFQPLVENSIYHGIKEKEAFCRIKIKVRREVNHLEMAVIDNGVGMDEEKLAMLRRRLAMDEDAVSRIGLTNTNKRIGLVYGDEYGIRINSKKGLGTAVYMKVPIPNAKLPDANGRL</sequence>
<dbReference type="SMART" id="SM00387">
    <property type="entry name" value="HATPase_c"/>
    <property type="match status" value="1"/>
</dbReference>
<comment type="subcellular location">
    <subcellularLocation>
        <location evidence="1">Cell membrane</location>
        <topology evidence="1">Multi-pass membrane protein</topology>
    </subcellularLocation>
</comment>
<dbReference type="Pfam" id="PF02518">
    <property type="entry name" value="HATPase_c"/>
    <property type="match status" value="1"/>
</dbReference>
<evidence type="ECO:0000256" key="5">
    <source>
        <dbReference type="ARBA" id="ARBA00023136"/>
    </source>
</evidence>
<dbReference type="InterPro" id="IPR036890">
    <property type="entry name" value="HATPase_C_sf"/>
</dbReference>
<keyword evidence="8" id="KW-0418">Kinase</keyword>
<keyword evidence="2" id="KW-1003">Cell membrane</keyword>
<feature type="transmembrane region" description="Helical" evidence="6">
    <location>
        <begin position="289"/>
        <end position="310"/>
    </location>
</feature>
<dbReference type="Pfam" id="PF02743">
    <property type="entry name" value="dCache_1"/>
    <property type="match status" value="1"/>
</dbReference>
<evidence type="ECO:0000256" key="4">
    <source>
        <dbReference type="ARBA" id="ARBA00022989"/>
    </source>
</evidence>
<protein>
    <submittedName>
        <fullName evidence="8">Sensor histidine kinase</fullName>
    </submittedName>
</protein>
<proteinExistence type="predicted"/>
<dbReference type="Gene3D" id="3.30.565.10">
    <property type="entry name" value="Histidine kinase-like ATPase, C-terminal domain"/>
    <property type="match status" value="1"/>
</dbReference>
<evidence type="ECO:0000259" key="7">
    <source>
        <dbReference type="SMART" id="SM00387"/>
    </source>
</evidence>
<evidence type="ECO:0000256" key="2">
    <source>
        <dbReference type="ARBA" id="ARBA00022475"/>
    </source>
</evidence>
<dbReference type="InterPro" id="IPR003594">
    <property type="entry name" value="HATPase_dom"/>
</dbReference>
<dbReference type="InterPro" id="IPR033479">
    <property type="entry name" value="dCache_1"/>
</dbReference>
<dbReference type="RefSeq" id="WP_210043860.1">
    <property type="nucleotide sequence ID" value="NZ_JBHLVU010000001.1"/>
</dbReference>
<dbReference type="PANTHER" id="PTHR34220">
    <property type="entry name" value="SENSOR HISTIDINE KINASE YPDA"/>
    <property type="match status" value="1"/>
</dbReference>
<dbReference type="SUPFAM" id="SSF55874">
    <property type="entry name" value="ATPase domain of HSP90 chaperone/DNA topoisomerase II/histidine kinase"/>
    <property type="match status" value="1"/>
</dbReference>
<dbReference type="GO" id="GO:0016301">
    <property type="term" value="F:kinase activity"/>
    <property type="evidence" value="ECO:0007669"/>
    <property type="project" value="UniProtKB-KW"/>
</dbReference>
<name>A0ABS7BWP3_9BACL</name>
<dbReference type="InterPro" id="IPR010559">
    <property type="entry name" value="Sig_transdc_His_kin_internal"/>
</dbReference>
<keyword evidence="9" id="KW-1185">Reference proteome</keyword>
<evidence type="ECO:0000256" key="1">
    <source>
        <dbReference type="ARBA" id="ARBA00004651"/>
    </source>
</evidence>
<keyword evidence="8" id="KW-0808">Transferase</keyword>
<dbReference type="Proteomes" id="UP001519887">
    <property type="component" value="Unassembled WGS sequence"/>
</dbReference>
<evidence type="ECO:0000313" key="9">
    <source>
        <dbReference type="Proteomes" id="UP001519887"/>
    </source>
</evidence>
<keyword evidence="5 6" id="KW-0472">Membrane</keyword>
<comment type="caution">
    <text evidence="8">The sequence shown here is derived from an EMBL/GenBank/DDBJ whole genome shotgun (WGS) entry which is preliminary data.</text>
</comment>
<dbReference type="Pfam" id="PF06580">
    <property type="entry name" value="His_kinase"/>
    <property type="match status" value="1"/>
</dbReference>
<organism evidence="8 9">
    <name type="scientific">Paenibacillus sepulcri</name>
    <dbReference type="NCBI Taxonomy" id="359917"/>
    <lineage>
        <taxon>Bacteria</taxon>
        <taxon>Bacillati</taxon>
        <taxon>Bacillota</taxon>
        <taxon>Bacilli</taxon>
        <taxon>Bacillales</taxon>
        <taxon>Paenibacillaceae</taxon>
        <taxon>Paenibacillus</taxon>
    </lineage>
</organism>
<keyword evidence="3 6" id="KW-0812">Transmembrane</keyword>
<reference evidence="8 9" key="1">
    <citation type="submission" date="2021-07" db="EMBL/GenBank/DDBJ databases">
        <title>Paenibacillus radiodurans sp. nov., isolated from the southeastern edge of Tengger Desert.</title>
        <authorList>
            <person name="Zhang G."/>
        </authorList>
    </citation>
    <scope>NUCLEOTIDE SEQUENCE [LARGE SCALE GENOMIC DNA]</scope>
    <source>
        <strain evidence="8 9">CCM 7311</strain>
    </source>
</reference>
<keyword evidence="4 6" id="KW-1133">Transmembrane helix</keyword>
<accession>A0ABS7BWP3</accession>
<gene>
    <name evidence="8" type="ORF">K0U00_03295</name>
</gene>
<dbReference type="PANTHER" id="PTHR34220:SF7">
    <property type="entry name" value="SENSOR HISTIDINE KINASE YPDA"/>
    <property type="match status" value="1"/>
</dbReference>
<evidence type="ECO:0000256" key="6">
    <source>
        <dbReference type="SAM" id="Phobius"/>
    </source>
</evidence>
<evidence type="ECO:0000313" key="8">
    <source>
        <dbReference type="EMBL" id="MBW7453064.1"/>
    </source>
</evidence>
<dbReference type="EMBL" id="JAHZIK010000037">
    <property type="protein sequence ID" value="MBW7453064.1"/>
    <property type="molecule type" value="Genomic_DNA"/>
</dbReference>
<feature type="domain" description="Histidine kinase/HSP90-like ATPase" evidence="7">
    <location>
        <begin position="474"/>
        <end position="583"/>
    </location>
</feature>